<evidence type="ECO:0000259" key="4">
    <source>
        <dbReference type="Pfam" id="PF10370"/>
    </source>
</evidence>
<proteinExistence type="inferred from homology"/>
<keyword evidence="5" id="KW-0378">Hydrolase</keyword>
<dbReference type="AlphaFoldDB" id="A0A1X0FZD1"/>
<comment type="similarity">
    <text evidence="1">Belongs to the FAH family.</text>
</comment>
<comment type="caution">
    <text evidence="5">The sequence shown here is derived from an EMBL/GenBank/DDBJ whole genome shotgun (WGS) entry which is preliminary data.</text>
</comment>
<evidence type="ECO:0000256" key="2">
    <source>
        <dbReference type="ARBA" id="ARBA00022723"/>
    </source>
</evidence>
<dbReference type="GO" id="GO:0016787">
    <property type="term" value="F:hydrolase activity"/>
    <property type="evidence" value="ECO:0007669"/>
    <property type="project" value="UniProtKB-KW"/>
</dbReference>
<accession>A0A1X0FZD1</accession>
<evidence type="ECO:0000313" key="5">
    <source>
        <dbReference type="EMBL" id="ORB07154.1"/>
    </source>
</evidence>
<dbReference type="Proteomes" id="UP000192760">
    <property type="component" value="Unassembled WGS sequence"/>
</dbReference>
<keyword evidence="2" id="KW-0479">Metal-binding</keyword>
<evidence type="ECO:0000313" key="6">
    <source>
        <dbReference type="Proteomes" id="UP000192760"/>
    </source>
</evidence>
<feature type="domain" description="Fumarylacetoacetase-like C-terminal" evidence="3">
    <location>
        <begin position="68"/>
        <end position="274"/>
    </location>
</feature>
<organism evidence="5 6">
    <name type="scientific">Mycobacterium mantenii</name>
    <dbReference type="NCBI Taxonomy" id="560555"/>
    <lineage>
        <taxon>Bacteria</taxon>
        <taxon>Bacillati</taxon>
        <taxon>Actinomycetota</taxon>
        <taxon>Actinomycetes</taxon>
        <taxon>Mycobacteriales</taxon>
        <taxon>Mycobacteriaceae</taxon>
        <taxon>Mycobacterium</taxon>
        <taxon>Mycobacterium avium complex (MAC)</taxon>
    </lineage>
</organism>
<dbReference type="InterPro" id="IPR036663">
    <property type="entry name" value="Fumarylacetoacetase_C_sf"/>
</dbReference>
<dbReference type="PANTHER" id="PTHR42796:SF4">
    <property type="entry name" value="FUMARYLACETOACETATE HYDROLASE DOMAIN-CONTAINING PROTEIN 2A"/>
    <property type="match status" value="1"/>
</dbReference>
<reference evidence="5 6" key="1">
    <citation type="submission" date="2017-02" db="EMBL/GenBank/DDBJ databases">
        <title>The new phylogeny of genus Mycobacterium.</title>
        <authorList>
            <person name="Tortoli E."/>
            <person name="Trovato A."/>
            <person name="Cirillo D.M."/>
        </authorList>
    </citation>
    <scope>NUCLEOTIDE SEQUENCE [LARGE SCALE GENOMIC DNA]</scope>
    <source>
        <strain evidence="5 6">DSM 45255</strain>
    </source>
</reference>
<dbReference type="Gene3D" id="3.90.850.10">
    <property type="entry name" value="Fumarylacetoacetase-like, C-terminal domain"/>
    <property type="match status" value="1"/>
</dbReference>
<dbReference type="EMBL" id="MVHW01000007">
    <property type="protein sequence ID" value="ORB07154.1"/>
    <property type="molecule type" value="Genomic_DNA"/>
</dbReference>
<dbReference type="STRING" id="560555.BST30_08770"/>
<dbReference type="PANTHER" id="PTHR42796">
    <property type="entry name" value="FUMARYLACETOACETATE HYDROLASE DOMAIN-CONTAINING PROTEIN 2A-RELATED"/>
    <property type="match status" value="1"/>
</dbReference>
<dbReference type="Pfam" id="PF10370">
    <property type="entry name" value="Rv2993c-like_N"/>
    <property type="match status" value="1"/>
</dbReference>
<dbReference type="InterPro" id="IPR018833">
    <property type="entry name" value="Rv2993c-like_N"/>
</dbReference>
<dbReference type="InterPro" id="IPR051121">
    <property type="entry name" value="FAH"/>
</dbReference>
<evidence type="ECO:0000256" key="1">
    <source>
        <dbReference type="ARBA" id="ARBA00010211"/>
    </source>
</evidence>
<name>A0A1X0FZD1_MYCNT</name>
<dbReference type="SUPFAM" id="SSF56529">
    <property type="entry name" value="FAH"/>
    <property type="match status" value="1"/>
</dbReference>
<sequence length="279" mass="29803">MKIARIRFQDHDSWAVVDAGEGTVRPIGGEITDWGSAAAEGRATFEFAGPPIALEDVRLLPPITPTSTVVGVGMNYWTHLEKLGVTERPPSTVGFIKPQVAIIGHDDELANPAITDQLDFEVELVAVMARAVSKPDGHLTDAVLGYTVGNDVSARDAPSPMGGLDLFTMKALTGATPVGPWITTKDEFGGSGQIDVGISLRVNGEERQHDRTAKMIWSLDECLDYVVARVALRPGDIVFTGTTNGVGMEDGRFLRQGDVVEAEIEGIGVLRNVVGAKRS</sequence>
<dbReference type="InterPro" id="IPR011234">
    <property type="entry name" value="Fumarylacetoacetase-like_C"/>
</dbReference>
<feature type="domain" description="Rv2993c-like N-terminal" evidence="4">
    <location>
        <begin position="1"/>
        <end position="62"/>
    </location>
</feature>
<dbReference type="GO" id="GO:0046872">
    <property type="term" value="F:metal ion binding"/>
    <property type="evidence" value="ECO:0007669"/>
    <property type="project" value="UniProtKB-KW"/>
</dbReference>
<dbReference type="Pfam" id="PF01557">
    <property type="entry name" value="FAA_hydrolase"/>
    <property type="match status" value="1"/>
</dbReference>
<gene>
    <name evidence="5" type="ORF">BST30_08770</name>
</gene>
<evidence type="ECO:0000259" key="3">
    <source>
        <dbReference type="Pfam" id="PF01557"/>
    </source>
</evidence>
<protein>
    <submittedName>
        <fullName evidence="5">Fumarylacetoacetate hydrolase</fullName>
    </submittedName>
</protein>
<dbReference type="GO" id="GO:0044281">
    <property type="term" value="P:small molecule metabolic process"/>
    <property type="evidence" value="ECO:0007669"/>
    <property type="project" value="UniProtKB-ARBA"/>
</dbReference>